<dbReference type="InterPro" id="IPR007730">
    <property type="entry name" value="SPOR-like_dom"/>
</dbReference>
<proteinExistence type="predicted"/>
<dbReference type="Gene3D" id="3.30.70.1070">
    <property type="entry name" value="Sporulation related repeat"/>
    <property type="match status" value="1"/>
</dbReference>
<protein>
    <recommendedName>
        <fullName evidence="3">SPOR domain-containing protein</fullName>
    </recommendedName>
</protein>
<evidence type="ECO:0000313" key="4">
    <source>
        <dbReference type="EMBL" id="ACM93179.1"/>
    </source>
</evidence>
<dbReference type="SUPFAM" id="SSF110997">
    <property type="entry name" value="Sporulation related repeat"/>
    <property type="match status" value="1"/>
</dbReference>
<keyword evidence="2" id="KW-0472">Membrane</keyword>
<accession>B9L9J5</accession>
<dbReference type="OrthoDB" id="5373156at2"/>
<keyword evidence="2" id="KW-0812">Transmembrane</keyword>
<organism evidence="4 5">
    <name type="scientific">Nautilia profundicola (strain ATCC BAA-1463 / DSM 18972 / AmH)</name>
    <dbReference type="NCBI Taxonomy" id="598659"/>
    <lineage>
        <taxon>Bacteria</taxon>
        <taxon>Pseudomonadati</taxon>
        <taxon>Campylobacterota</taxon>
        <taxon>Epsilonproteobacteria</taxon>
        <taxon>Nautiliales</taxon>
        <taxon>Nautiliaceae</taxon>
        <taxon>Nautilia</taxon>
    </lineage>
</organism>
<evidence type="ECO:0000259" key="3">
    <source>
        <dbReference type="PROSITE" id="PS51724"/>
    </source>
</evidence>
<dbReference type="STRING" id="598659.NAMH_0900"/>
<dbReference type="InterPro" id="IPR036680">
    <property type="entry name" value="SPOR-like_sf"/>
</dbReference>
<dbReference type="PROSITE" id="PS51724">
    <property type="entry name" value="SPOR"/>
    <property type="match status" value="1"/>
</dbReference>
<feature type="domain" description="SPOR" evidence="3">
    <location>
        <begin position="135"/>
        <end position="219"/>
    </location>
</feature>
<evidence type="ECO:0000256" key="1">
    <source>
        <dbReference type="SAM" id="MobiDB-lite"/>
    </source>
</evidence>
<dbReference type="AlphaFoldDB" id="B9L9J5"/>
<name>B9L9J5_NAUPA</name>
<keyword evidence="5" id="KW-1185">Reference proteome</keyword>
<dbReference type="RefSeq" id="WP_015902231.1">
    <property type="nucleotide sequence ID" value="NC_012115.1"/>
</dbReference>
<dbReference type="EMBL" id="CP001279">
    <property type="protein sequence ID" value="ACM93179.1"/>
    <property type="molecule type" value="Genomic_DNA"/>
</dbReference>
<dbReference type="Pfam" id="PF05036">
    <property type="entry name" value="SPOR"/>
    <property type="match status" value="1"/>
</dbReference>
<keyword evidence="2" id="KW-1133">Transmembrane helix</keyword>
<evidence type="ECO:0000256" key="2">
    <source>
        <dbReference type="SAM" id="Phobius"/>
    </source>
</evidence>
<feature type="transmembrane region" description="Helical" evidence="2">
    <location>
        <begin position="20"/>
        <end position="40"/>
    </location>
</feature>
<reference evidence="4 5" key="1">
    <citation type="journal article" date="2009" name="PLoS Genet.">
        <title>Adaptations to submarine hydrothermal environments exemplified by the genome of Nautilia profundicola.</title>
        <authorList>
            <person name="Campbell B.J."/>
            <person name="Smith J.L."/>
            <person name="Hanson T.E."/>
            <person name="Klotz M.G."/>
            <person name="Stein L.Y."/>
            <person name="Lee C.K."/>
            <person name="Wu D."/>
            <person name="Robinson J.M."/>
            <person name="Khouri H.M."/>
            <person name="Eisen J.A."/>
            <person name="Cary S.C."/>
        </authorList>
    </citation>
    <scope>NUCLEOTIDE SEQUENCE [LARGE SCALE GENOMIC DNA]</scope>
    <source>
        <strain evidence="5">ATCC BAA-1463 / DSM 18972 / AmH</strain>
    </source>
</reference>
<dbReference type="KEGG" id="nam:NAMH_0900"/>
<dbReference type="Proteomes" id="UP000000448">
    <property type="component" value="Chromosome"/>
</dbReference>
<dbReference type="GO" id="GO:0042834">
    <property type="term" value="F:peptidoglycan binding"/>
    <property type="evidence" value="ECO:0007669"/>
    <property type="project" value="InterPro"/>
</dbReference>
<gene>
    <name evidence="4" type="ordered locus">NAMH_0900</name>
</gene>
<dbReference type="HOGENOM" id="CLU_1254820_0_0_7"/>
<feature type="region of interest" description="Disordered" evidence="1">
    <location>
        <begin position="92"/>
        <end position="125"/>
    </location>
</feature>
<dbReference type="eggNOG" id="COG3147">
    <property type="taxonomic scope" value="Bacteria"/>
</dbReference>
<sequence>MPNKDDLLNLNDKKNLKKPLIYGAIAFLVFIIAILGFAIYNNTASKQDNVVLPPQIQEEKQDTMFREVPIEESAKITENNDLADKLIKKDEEKAAPATENKTEQLKEEKPVQKETAEKPEVEKAAPKHVVKKPTVATKGKYYVQVAALMKYKKPNQKFLNLIKKEGYNYRLYETYYVKDGKKIDVVKILVGPFKDKTTAKKELKKIKETITQNAFIYKVK</sequence>
<evidence type="ECO:0000313" key="5">
    <source>
        <dbReference type="Proteomes" id="UP000000448"/>
    </source>
</evidence>